<evidence type="ECO:0000313" key="2">
    <source>
        <dbReference type="Proteomes" id="UP001432322"/>
    </source>
</evidence>
<keyword evidence="2" id="KW-1185">Reference proteome</keyword>
<comment type="caution">
    <text evidence="1">The sequence shown here is derived from an EMBL/GenBank/DDBJ whole genome shotgun (WGS) entry which is preliminary data.</text>
</comment>
<sequence length="147" mass="16790">VFCDGRGNLYMSFTRLALENSIVFRKLNVDPARILEILDKDKKRKRFPVCRSHKRTEGEKTLEPADPLYRRERTADEIRLRKQLWLQSRQRVVLPDDRVSVDGAAARTSAVVTPTAAAGRTSIELQSFSKNVEAGDGTMYKLAKRRV</sequence>
<dbReference type="EMBL" id="BTSY01000005">
    <property type="protein sequence ID" value="GMT30267.1"/>
    <property type="molecule type" value="Genomic_DNA"/>
</dbReference>
<name>A0AAV5WK62_9BILA</name>
<proteinExistence type="predicted"/>
<accession>A0AAV5WK62</accession>
<reference evidence="1" key="1">
    <citation type="submission" date="2023-10" db="EMBL/GenBank/DDBJ databases">
        <title>Genome assembly of Pristionchus species.</title>
        <authorList>
            <person name="Yoshida K."/>
            <person name="Sommer R.J."/>
        </authorList>
    </citation>
    <scope>NUCLEOTIDE SEQUENCE</scope>
    <source>
        <strain evidence="1">RS5133</strain>
    </source>
</reference>
<dbReference type="AlphaFoldDB" id="A0AAV5WK62"/>
<gene>
    <name evidence="1" type="ORF">PFISCL1PPCAC_21564</name>
</gene>
<organism evidence="1 2">
    <name type="scientific">Pristionchus fissidentatus</name>
    <dbReference type="NCBI Taxonomy" id="1538716"/>
    <lineage>
        <taxon>Eukaryota</taxon>
        <taxon>Metazoa</taxon>
        <taxon>Ecdysozoa</taxon>
        <taxon>Nematoda</taxon>
        <taxon>Chromadorea</taxon>
        <taxon>Rhabditida</taxon>
        <taxon>Rhabditina</taxon>
        <taxon>Diplogasteromorpha</taxon>
        <taxon>Diplogasteroidea</taxon>
        <taxon>Neodiplogasteridae</taxon>
        <taxon>Pristionchus</taxon>
    </lineage>
</organism>
<protein>
    <submittedName>
        <fullName evidence="1">Uncharacterized protein</fullName>
    </submittedName>
</protein>
<feature type="non-terminal residue" evidence="1">
    <location>
        <position position="147"/>
    </location>
</feature>
<feature type="non-terminal residue" evidence="1">
    <location>
        <position position="1"/>
    </location>
</feature>
<dbReference type="Proteomes" id="UP001432322">
    <property type="component" value="Unassembled WGS sequence"/>
</dbReference>
<evidence type="ECO:0000313" key="1">
    <source>
        <dbReference type="EMBL" id="GMT30267.1"/>
    </source>
</evidence>